<accession>A0A9P6L1Y8</accession>
<keyword evidence="6 10" id="KW-0560">Oxidoreductase</keyword>
<dbReference type="PRINTS" id="PR00385">
    <property type="entry name" value="P450"/>
</dbReference>
<proteinExistence type="inferred from homology"/>
<evidence type="ECO:0000256" key="2">
    <source>
        <dbReference type="ARBA" id="ARBA00005179"/>
    </source>
</evidence>
<dbReference type="InterPro" id="IPR002401">
    <property type="entry name" value="Cyt_P450_E_grp-I"/>
</dbReference>
<dbReference type="PANTHER" id="PTHR24305:SF166">
    <property type="entry name" value="CYTOCHROME P450 12A4, MITOCHONDRIAL-RELATED"/>
    <property type="match status" value="1"/>
</dbReference>
<comment type="similarity">
    <text evidence="3 10">Belongs to the cytochrome P450 family.</text>
</comment>
<evidence type="ECO:0000256" key="7">
    <source>
        <dbReference type="ARBA" id="ARBA00023004"/>
    </source>
</evidence>
<protein>
    <submittedName>
        <fullName evidence="11">Cytochrome P450</fullName>
    </submittedName>
</protein>
<evidence type="ECO:0000256" key="9">
    <source>
        <dbReference type="PIRSR" id="PIRSR602401-1"/>
    </source>
</evidence>
<sequence>MVSQQAALAICGATAAYVWYKRNRTFAISDVPGPKNPSWIYGHAWWWMCEEFTVVEKSILEEYGTISRWNGSLGEERLWVADPKAIHHILHGSNRLYDKPSFIRERGAMVIDWGVASVAGDAHKRQRRAMNPAFGLAEAKALYSCFARCSNSLADKWREVISTTGSEQAAIINVNTWLSKATLDAIGAGAFDYDFGALENTDNKFTKSYVNLLFDAFGKPSKARLFWFDAFAWAPEGTGVWFVDRNKSPGMVRLRENKKYAHEVAAKLIEEKRQELKDGASRKDVLSLLVKANSALRPDMRLRDDEIIAQLRTIMLAGHETTAKTLTFVLWELANKRHVQARLRAEITEMLGRIRARDEIDFTANDFDSMPYLLAVGKEVLRVYPIQPEVQRTPSKDDVLPLSKPLVGMSGKQYEELPVPAGTTVTISTVGYNLNKDVWGPDAYEFRPERWLEMNEKPESPVGVYGNLATFGGGHRGCIGWRFAITELHTFLVTLIRQFDFSLAEDGREIKKTRLGGVAPMVVGEVHKGPQMPLKVTILE</sequence>
<dbReference type="SUPFAM" id="SSF48264">
    <property type="entry name" value="Cytochrome P450"/>
    <property type="match status" value="1"/>
</dbReference>
<keyword evidence="5 9" id="KW-0479">Metal-binding</keyword>
<comment type="caution">
    <text evidence="11">The sequence shown here is derived from an EMBL/GenBank/DDBJ whole genome shotgun (WGS) entry which is preliminary data.</text>
</comment>
<evidence type="ECO:0000256" key="1">
    <source>
        <dbReference type="ARBA" id="ARBA00001971"/>
    </source>
</evidence>
<dbReference type="GO" id="GO:0005506">
    <property type="term" value="F:iron ion binding"/>
    <property type="evidence" value="ECO:0007669"/>
    <property type="project" value="InterPro"/>
</dbReference>
<reference evidence="11" key="2">
    <citation type="submission" date="2020-11" db="EMBL/GenBank/DDBJ databases">
        <authorList>
            <consortium name="DOE Joint Genome Institute"/>
            <person name="Kuo A."/>
            <person name="Miyauchi S."/>
            <person name="Kiss E."/>
            <person name="Drula E."/>
            <person name="Kohler A."/>
            <person name="Sanchez-Garcia M."/>
            <person name="Andreopoulos B."/>
            <person name="Barry K.W."/>
            <person name="Bonito G."/>
            <person name="Buee M."/>
            <person name="Carver A."/>
            <person name="Chen C."/>
            <person name="Cichocki N."/>
            <person name="Clum A."/>
            <person name="Culley D."/>
            <person name="Crous P.W."/>
            <person name="Fauchery L."/>
            <person name="Girlanda M."/>
            <person name="Hayes R."/>
            <person name="Keri Z."/>
            <person name="Labutti K."/>
            <person name="Lipzen A."/>
            <person name="Lombard V."/>
            <person name="Magnuson J."/>
            <person name="Maillard F."/>
            <person name="Morin E."/>
            <person name="Murat C."/>
            <person name="Nolan M."/>
            <person name="Ohm R."/>
            <person name="Pangilinan J."/>
            <person name="Pereira M."/>
            <person name="Perotto S."/>
            <person name="Peter M."/>
            <person name="Riley R."/>
            <person name="Sitrit Y."/>
            <person name="Stielow B."/>
            <person name="Szollosi G."/>
            <person name="Zifcakova L."/>
            <person name="Stursova M."/>
            <person name="Spatafora J.W."/>
            <person name="Tedersoo L."/>
            <person name="Vaario L.-M."/>
            <person name="Yamada A."/>
            <person name="Yan M."/>
            <person name="Wang P."/>
            <person name="Xu J."/>
            <person name="Bruns T."/>
            <person name="Baldrian P."/>
            <person name="Vilgalys R."/>
            <person name="Henrissat B."/>
            <person name="Grigoriev I.V."/>
            <person name="Hibbett D."/>
            <person name="Nagy L.G."/>
            <person name="Martin F.M."/>
        </authorList>
    </citation>
    <scope>NUCLEOTIDE SEQUENCE</scope>
    <source>
        <strain evidence="11">UH-Tt-Lm1</strain>
    </source>
</reference>
<dbReference type="CDD" id="cd11069">
    <property type="entry name" value="CYP_FUM15-like"/>
    <property type="match status" value="1"/>
</dbReference>
<dbReference type="InterPro" id="IPR050121">
    <property type="entry name" value="Cytochrome_P450_monoxygenase"/>
</dbReference>
<dbReference type="InterPro" id="IPR017972">
    <property type="entry name" value="Cyt_P450_CS"/>
</dbReference>
<evidence type="ECO:0000313" key="11">
    <source>
        <dbReference type="EMBL" id="KAF9779033.1"/>
    </source>
</evidence>
<evidence type="ECO:0000313" key="12">
    <source>
        <dbReference type="Proteomes" id="UP000736335"/>
    </source>
</evidence>
<organism evidence="11 12">
    <name type="scientific">Thelephora terrestris</name>
    <dbReference type="NCBI Taxonomy" id="56493"/>
    <lineage>
        <taxon>Eukaryota</taxon>
        <taxon>Fungi</taxon>
        <taxon>Dikarya</taxon>
        <taxon>Basidiomycota</taxon>
        <taxon>Agaricomycotina</taxon>
        <taxon>Agaricomycetes</taxon>
        <taxon>Thelephorales</taxon>
        <taxon>Thelephoraceae</taxon>
        <taxon>Thelephora</taxon>
    </lineage>
</organism>
<dbReference type="EMBL" id="WIUZ02000021">
    <property type="protein sequence ID" value="KAF9779033.1"/>
    <property type="molecule type" value="Genomic_DNA"/>
</dbReference>
<dbReference type="InterPro" id="IPR036396">
    <property type="entry name" value="Cyt_P450_sf"/>
</dbReference>
<evidence type="ECO:0000256" key="3">
    <source>
        <dbReference type="ARBA" id="ARBA00010617"/>
    </source>
</evidence>
<dbReference type="GO" id="GO:0020037">
    <property type="term" value="F:heme binding"/>
    <property type="evidence" value="ECO:0007669"/>
    <property type="project" value="InterPro"/>
</dbReference>
<dbReference type="PRINTS" id="PR00463">
    <property type="entry name" value="EP450I"/>
</dbReference>
<dbReference type="GO" id="GO:0004497">
    <property type="term" value="F:monooxygenase activity"/>
    <property type="evidence" value="ECO:0007669"/>
    <property type="project" value="UniProtKB-KW"/>
</dbReference>
<dbReference type="Pfam" id="PF00067">
    <property type="entry name" value="p450"/>
    <property type="match status" value="1"/>
</dbReference>
<evidence type="ECO:0000256" key="5">
    <source>
        <dbReference type="ARBA" id="ARBA00022723"/>
    </source>
</evidence>
<reference evidence="11" key="1">
    <citation type="journal article" date="2020" name="Nat. Commun.">
        <title>Large-scale genome sequencing of mycorrhizal fungi provides insights into the early evolution of symbiotic traits.</title>
        <authorList>
            <person name="Miyauchi S."/>
            <person name="Kiss E."/>
            <person name="Kuo A."/>
            <person name="Drula E."/>
            <person name="Kohler A."/>
            <person name="Sanchez-Garcia M."/>
            <person name="Morin E."/>
            <person name="Andreopoulos B."/>
            <person name="Barry K.W."/>
            <person name="Bonito G."/>
            <person name="Buee M."/>
            <person name="Carver A."/>
            <person name="Chen C."/>
            <person name="Cichocki N."/>
            <person name="Clum A."/>
            <person name="Culley D."/>
            <person name="Crous P.W."/>
            <person name="Fauchery L."/>
            <person name="Girlanda M."/>
            <person name="Hayes R.D."/>
            <person name="Keri Z."/>
            <person name="LaButti K."/>
            <person name="Lipzen A."/>
            <person name="Lombard V."/>
            <person name="Magnuson J."/>
            <person name="Maillard F."/>
            <person name="Murat C."/>
            <person name="Nolan M."/>
            <person name="Ohm R.A."/>
            <person name="Pangilinan J."/>
            <person name="Pereira M.F."/>
            <person name="Perotto S."/>
            <person name="Peter M."/>
            <person name="Pfister S."/>
            <person name="Riley R."/>
            <person name="Sitrit Y."/>
            <person name="Stielow J.B."/>
            <person name="Szollosi G."/>
            <person name="Zifcakova L."/>
            <person name="Stursova M."/>
            <person name="Spatafora J.W."/>
            <person name="Tedersoo L."/>
            <person name="Vaario L.M."/>
            <person name="Yamada A."/>
            <person name="Yan M."/>
            <person name="Wang P."/>
            <person name="Xu J."/>
            <person name="Bruns T."/>
            <person name="Baldrian P."/>
            <person name="Vilgalys R."/>
            <person name="Dunand C."/>
            <person name="Henrissat B."/>
            <person name="Grigoriev I.V."/>
            <person name="Hibbett D."/>
            <person name="Nagy L.G."/>
            <person name="Martin F.M."/>
        </authorList>
    </citation>
    <scope>NUCLEOTIDE SEQUENCE</scope>
    <source>
        <strain evidence="11">UH-Tt-Lm1</strain>
    </source>
</reference>
<keyword evidence="12" id="KW-1185">Reference proteome</keyword>
<comment type="pathway">
    <text evidence="2">Secondary metabolite biosynthesis.</text>
</comment>
<evidence type="ECO:0000256" key="4">
    <source>
        <dbReference type="ARBA" id="ARBA00022617"/>
    </source>
</evidence>
<comment type="cofactor">
    <cofactor evidence="1 9">
        <name>heme</name>
        <dbReference type="ChEBI" id="CHEBI:30413"/>
    </cofactor>
</comment>
<name>A0A9P6L1Y8_9AGAM</name>
<gene>
    <name evidence="11" type="ORF">BJ322DRAFT_1113893</name>
</gene>
<evidence type="ECO:0000256" key="6">
    <source>
        <dbReference type="ARBA" id="ARBA00023002"/>
    </source>
</evidence>
<evidence type="ECO:0000256" key="8">
    <source>
        <dbReference type="ARBA" id="ARBA00023033"/>
    </source>
</evidence>
<evidence type="ECO:0000256" key="10">
    <source>
        <dbReference type="RuleBase" id="RU000461"/>
    </source>
</evidence>
<dbReference type="AlphaFoldDB" id="A0A9P6L1Y8"/>
<keyword evidence="7 9" id="KW-0408">Iron</keyword>
<dbReference type="InterPro" id="IPR001128">
    <property type="entry name" value="Cyt_P450"/>
</dbReference>
<dbReference type="PANTHER" id="PTHR24305">
    <property type="entry name" value="CYTOCHROME P450"/>
    <property type="match status" value="1"/>
</dbReference>
<dbReference type="GO" id="GO:0016705">
    <property type="term" value="F:oxidoreductase activity, acting on paired donors, with incorporation or reduction of molecular oxygen"/>
    <property type="evidence" value="ECO:0007669"/>
    <property type="project" value="InterPro"/>
</dbReference>
<feature type="binding site" description="axial binding residue" evidence="9">
    <location>
        <position position="478"/>
    </location>
    <ligand>
        <name>heme</name>
        <dbReference type="ChEBI" id="CHEBI:30413"/>
    </ligand>
    <ligandPart>
        <name>Fe</name>
        <dbReference type="ChEBI" id="CHEBI:18248"/>
    </ligandPart>
</feature>
<keyword evidence="8 10" id="KW-0503">Monooxygenase</keyword>
<dbReference type="OrthoDB" id="1470350at2759"/>
<dbReference type="Proteomes" id="UP000736335">
    <property type="component" value="Unassembled WGS sequence"/>
</dbReference>
<dbReference type="PROSITE" id="PS00086">
    <property type="entry name" value="CYTOCHROME_P450"/>
    <property type="match status" value="1"/>
</dbReference>
<dbReference type="Gene3D" id="1.10.630.10">
    <property type="entry name" value="Cytochrome P450"/>
    <property type="match status" value="1"/>
</dbReference>
<keyword evidence="4 9" id="KW-0349">Heme</keyword>